<comment type="caution">
    <text evidence="2">The sequence shown here is derived from an EMBL/GenBank/DDBJ whole genome shotgun (WGS) entry which is preliminary data.</text>
</comment>
<dbReference type="EMBL" id="JAFBXE010000005">
    <property type="protein sequence ID" value="MBM2412518.1"/>
    <property type="molecule type" value="Genomic_DNA"/>
</dbReference>
<dbReference type="OrthoDB" id="5498228at2"/>
<sequence length="271" mass="29742">MLSIDTPILVRAIDDDMYGQERKLSDASLLVMAQEVITRLAYISRKANADISDVDLDAFCIALLEPRADEANRILKQARDRGASHEKLCIAYIAAAARRLGEWWEQDIIHFSDTAVAAGRILHMLRDLRMVMPPVPLRGQREAMFATVPGEQHVLGVTMATDILRSKGWHIDLHVGRSESDLCQIVHDGGYPIIGLSASGADRVRALTRTIVELRIAAPRSLIFISGNIVQIDKDIAIRTGADAAAGTMEHCLETLESLYQAVMRAAPAAP</sequence>
<organism evidence="2 4">
    <name type="scientific">Marivita cryptomonadis</name>
    <dbReference type="NCBI Taxonomy" id="505252"/>
    <lineage>
        <taxon>Bacteria</taxon>
        <taxon>Pseudomonadati</taxon>
        <taxon>Pseudomonadota</taxon>
        <taxon>Alphaproteobacteria</taxon>
        <taxon>Rhodobacterales</taxon>
        <taxon>Roseobacteraceae</taxon>
        <taxon>Marivita</taxon>
    </lineage>
</organism>
<dbReference type="GeneID" id="62639587"/>
<reference evidence="2 5" key="1">
    <citation type="submission" date="2021-01" db="EMBL/GenBank/DDBJ databases">
        <title>Diatom-associated Roseobacters Show Island Model of Population Structure.</title>
        <authorList>
            <person name="Qu L."/>
            <person name="Feng X."/>
            <person name="Chen Y."/>
            <person name="Li L."/>
            <person name="Wang X."/>
            <person name="Hu Z."/>
            <person name="Wang H."/>
            <person name="Luo H."/>
        </authorList>
    </citation>
    <scope>NUCLEOTIDE SEQUENCE</scope>
    <source>
        <strain evidence="3 5">CC28-63</strain>
        <strain evidence="2">CC28-69</strain>
    </source>
</reference>
<evidence type="ECO:0000313" key="4">
    <source>
        <dbReference type="Proteomes" id="UP000755667"/>
    </source>
</evidence>
<dbReference type="RefSeq" id="WP_085627876.1">
    <property type="nucleotide sequence ID" value="NZ_JAFBWU010000005.1"/>
</dbReference>
<proteinExistence type="predicted"/>
<dbReference type="Proteomes" id="UP000809440">
    <property type="component" value="Unassembled WGS sequence"/>
</dbReference>
<name>A0A9Q2NUM8_9RHOB</name>
<dbReference type="PROSITE" id="PS51332">
    <property type="entry name" value="B12_BINDING"/>
    <property type="match status" value="1"/>
</dbReference>
<dbReference type="Gene3D" id="3.40.50.280">
    <property type="entry name" value="Cobalamin-binding domain"/>
    <property type="match status" value="1"/>
</dbReference>
<evidence type="ECO:0000259" key="1">
    <source>
        <dbReference type="PROSITE" id="PS51332"/>
    </source>
</evidence>
<protein>
    <submittedName>
        <fullName evidence="2">Cobalamin-dependent protein</fullName>
    </submittedName>
</protein>
<evidence type="ECO:0000313" key="5">
    <source>
        <dbReference type="Proteomes" id="UP000809440"/>
    </source>
</evidence>
<dbReference type="InterPro" id="IPR006158">
    <property type="entry name" value="Cobalamin-bd"/>
</dbReference>
<dbReference type="GO" id="GO:0031419">
    <property type="term" value="F:cobalamin binding"/>
    <property type="evidence" value="ECO:0007669"/>
    <property type="project" value="InterPro"/>
</dbReference>
<evidence type="ECO:0000313" key="2">
    <source>
        <dbReference type="EMBL" id="MBM2412518.1"/>
    </source>
</evidence>
<keyword evidence="5" id="KW-1185">Reference proteome</keyword>
<dbReference type="Pfam" id="PF02310">
    <property type="entry name" value="B12-binding"/>
    <property type="match status" value="1"/>
</dbReference>
<gene>
    <name evidence="2" type="ORF">JQX41_09420</name>
    <name evidence="3" type="ORF">JQX48_09715</name>
</gene>
<dbReference type="GO" id="GO:0046872">
    <property type="term" value="F:metal ion binding"/>
    <property type="evidence" value="ECO:0007669"/>
    <property type="project" value="InterPro"/>
</dbReference>
<dbReference type="Proteomes" id="UP000755667">
    <property type="component" value="Unassembled WGS sequence"/>
</dbReference>
<dbReference type="SUPFAM" id="SSF52242">
    <property type="entry name" value="Cobalamin (vitamin B12)-binding domain"/>
    <property type="match status" value="1"/>
</dbReference>
<evidence type="ECO:0000313" key="3">
    <source>
        <dbReference type="EMBL" id="MBM2417245.1"/>
    </source>
</evidence>
<dbReference type="InterPro" id="IPR036724">
    <property type="entry name" value="Cobalamin-bd_sf"/>
</dbReference>
<accession>A0A9Q2NUM8</accession>
<dbReference type="AlphaFoldDB" id="A0A9Q2NUM8"/>
<dbReference type="EMBL" id="JAFBXF010000005">
    <property type="protein sequence ID" value="MBM2417245.1"/>
    <property type="molecule type" value="Genomic_DNA"/>
</dbReference>
<feature type="domain" description="B12-binding" evidence="1">
    <location>
        <begin position="140"/>
        <end position="270"/>
    </location>
</feature>